<organism evidence="3 4">
    <name type="scientific">Puccinia sorghi</name>
    <dbReference type="NCBI Taxonomy" id="27349"/>
    <lineage>
        <taxon>Eukaryota</taxon>
        <taxon>Fungi</taxon>
        <taxon>Dikarya</taxon>
        <taxon>Basidiomycota</taxon>
        <taxon>Pucciniomycotina</taxon>
        <taxon>Pucciniomycetes</taxon>
        <taxon>Pucciniales</taxon>
        <taxon>Pucciniaceae</taxon>
        <taxon>Puccinia</taxon>
    </lineage>
</organism>
<dbReference type="AlphaFoldDB" id="A0A0L6UAT8"/>
<feature type="transmembrane region" description="Helical" evidence="2">
    <location>
        <begin position="257"/>
        <end position="280"/>
    </location>
</feature>
<sequence>MARAVYRRSAKSSGSYYRLRPSCALLGTFCHDLRPGPELDPKHYHHEKNLPEPPLFSPPITNATFDEISFDDPQDLSIGTFQSDSAHADFMDRSTEDHSGSINEPRTPESIAPSLDYVPFITSESDSLSVDHVGQPPEIIAKTQLPQANGVQNQADQSQSLDDQTAASTSQEHTSLKEDSQHEPIESEKRMPPSIEASAEENEINAPVVNSKVDSQQVSIPLPKEAPRSKNVDTVKNTEASMSVDDWLDISRTEFQFAIGLFAIPWSSLVILSRSINMVWSLIFAQPLVQPITGVILSIIAPSLLYTSLVALLISSAAQINL</sequence>
<evidence type="ECO:0000256" key="1">
    <source>
        <dbReference type="SAM" id="MobiDB-lite"/>
    </source>
</evidence>
<feature type="transmembrane region" description="Helical" evidence="2">
    <location>
        <begin position="292"/>
        <end position="314"/>
    </location>
</feature>
<keyword evidence="2" id="KW-1133">Transmembrane helix</keyword>
<comment type="caution">
    <text evidence="3">The sequence shown here is derived from an EMBL/GenBank/DDBJ whole genome shotgun (WGS) entry which is preliminary data.</text>
</comment>
<feature type="compositionally biased region" description="Basic and acidic residues" evidence="1">
    <location>
        <begin position="174"/>
        <end position="191"/>
    </location>
</feature>
<feature type="compositionally biased region" description="Polar residues" evidence="1">
    <location>
        <begin position="148"/>
        <end position="173"/>
    </location>
</feature>
<keyword evidence="2" id="KW-0812">Transmembrane</keyword>
<protein>
    <submittedName>
        <fullName evidence="3">Uncharacterized protein</fullName>
    </submittedName>
</protein>
<proteinExistence type="predicted"/>
<evidence type="ECO:0000256" key="2">
    <source>
        <dbReference type="SAM" id="Phobius"/>
    </source>
</evidence>
<accession>A0A0L6UAT8</accession>
<dbReference type="EMBL" id="LAVV01013416">
    <property type="protein sequence ID" value="KNZ45669.1"/>
    <property type="molecule type" value="Genomic_DNA"/>
</dbReference>
<name>A0A0L6UAT8_9BASI</name>
<keyword evidence="4" id="KW-1185">Reference proteome</keyword>
<evidence type="ECO:0000313" key="3">
    <source>
        <dbReference type="EMBL" id="KNZ45669.1"/>
    </source>
</evidence>
<dbReference type="VEuPathDB" id="FungiDB:VP01_792g8"/>
<feature type="region of interest" description="Disordered" evidence="1">
    <location>
        <begin position="148"/>
        <end position="192"/>
    </location>
</feature>
<reference evidence="3 4" key="1">
    <citation type="submission" date="2015-08" db="EMBL/GenBank/DDBJ databases">
        <title>Next Generation Sequencing and Analysis of the Genome of Puccinia sorghi L Schw, the Causal Agent of Maize Common Rust.</title>
        <authorList>
            <person name="Rochi L."/>
            <person name="Burguener G."/>
            <person name="Darino M."/>
            <person name="Turjanski A."/>
            <person name="Kreff E."/>
            <person name="Dieguez M.J."/>
            <person name="Sacco F."/>
        </authorList>
    </citation>
    <scope>NUCLEOTIDE SEQUENCE [LARGE SCALE GENOMIC DNA]</scope>
    <source>
        <strain evidence="3 4">RO10H11247</strain>
    </source>
</reference>
<dbReference type="Proteomes" id="UP000037035">
    <property type="component" value="Unassembled WGS sequence"/>
</dbReference>
<gene>
    <name evidence="3" type="ORF">VP01_792g8</name>
</gene>
<keyword evidence="2" id="KW-0472">Membrane</keyword>
<evidence type="ECO:0000313" key="4">
    <source>
        <dbReference type="Proteomes" id="UP000037035"/>
    </source>
</evidence>
<dbReference type="OrthoDB" id="2503185at2759"/>
<feature type="region of interest" description="Disordered" evidence="1">
    <location>
        <begin position="92"/>
        <end position="113"/>
    </location>
</feature>